<evidence type="ECO:0000256" key="1">
    <source>
        <dbReference type="SAM" id="SignalP"/>
    </source>
</evidence>
<protein>
    <submittedName>
        <fullName evidence="3">DUF5666 domain-containing protein</fullName>
    </submittedName>
</protein>
<feature type="domain" description="DUF5666" evidence="2">
    <location>
        <begin position="65"/>
        <end position="124"/>
    </location>
</feature>
<organism evidence="3">
    <name type="scientific">Candidatus Electrothrix aestuarii</name>
    <dbReference type="NCBI Taxonomy" id="3062594"/>
    <lineage>
        <taxon>Bacteria</taxon>
        <taxon>Pseudomonadati</taxon>
        <taxon>Thermodesulfobacteriota</taxon>
        <taxon>Desulfobulbia</taxon>
        <taxon>Desulfobulbales</taxon>
        <taxon>Desulfobulbaceae</taxon>
        <taxon>Candidatus Electrothrix</taxon>
    </lineage>
</organism>
<feature type="chain" id="PRO_5043526671" evidence="1">
    <location>
        <begin position="38"/>
        <end position="208"/>
    </location>
</feature>
<proteinExistence type="predicted"/>
<reference evidence="3" key="1">
    <citation type="journal article" date="2024" name="Syst. Appl. Microbiol.">
        <title>First single-strain enrichments of Electrothrix cable bacteria, description of E. aestuarii sp. nov. and E. rattekaaiensis sp. nov., and proposal of a cable bacteria taxonomy following the rules of the SeqCode.</title>
        <authorList>
            <person name="Plum-Jensen L.E."/>
            <person name="Schramm A."/>
            <person name="Marshall I.P.G."/>
        </authorList>
    </citation>
    <scope>NUCLEOTIDE SEQUENCE</scope>
    <source>
        <strain evidence="3">Rat1</strain>
    </source>
</reference>
<name>A0AAU8LSN9_9BACT</name>
<feature type="signal peptide" evidence="1">
    <location>
        <begin position="1"/>
        <end position="37"/>
    </location>
</feature>
<feature type="domain" description="DUF5666" evidence="2">
    <location>
        <begin position="144"/>
        <end position="203"/>
    </location>
</feature>
<dbReference type="PROSITE" id="PS51257">
    <property type="entry name" value="PROKAR_LIPOPROTEIN"/>
    <property type="match status" value="1"/>
</dbReference>
<gene>
    <name evidence="3" type="ORF">Q3M24_17325</name>
</gene>
<dbReference type="KEGG" id="eaj:Q3M24_17325"/>
<dbReference type="AlphaFoldDB" id="A0AAU8LSN9"/>
<accession>A0AAU8LSN9</accession>
<dbReference type="EMBL" id="CP159373">
    <property type="protein sequence ID" value="XCN72054.1"/>
    <property type="molecule type" value="Genomic_DNA"/>
</dbReference>
<sequence length="208" mass="23823">MNKQMIKQPVARNFRKNIVLFSALLLSCAVCTGPVFASGNERHERNERYEYERGERYRGESKLYGVIEKMPESGYNGIWLIDGKQIRVTDSTRIKEKYGRAAIGKYVEVEGLRDGESLKAYEIEVERSRAERFDDRRGNSKFYGKVETLPEKGLNGLWKIDGREVIVTPNTMINEEYGKLAVGSLVDVEGRRTEKGLVAHEIEVKKVK</sequence>
<dbReference type="Pfam" id="PF18914">
    <property type="entry name" value="DUF5666"/>
    <property type="match status" value="2"/>
</dbReference>
<keyword evidence="1" id="KW-0732">Signal</keyword>
<reference evidence="3" key="2">
    <citation type="submission" date="2024-06" db="EMBL/GenBank/DDBJ databases">
        <authorList>
            <person name="Plum-Jensen L.E."/>
            <person name="Schramm A."/>
            <person name="Marshall I.P.G."/>
        </authorList>
    </citation>
    <scope>NUCLEOTIDE SEQUENCE</scope>
    <source>
        <strain evidence="3">Rat1</strain>
    </source>
</reference>
<dbReference type="InterPro" id="IPR043724">
    <property type="entry name" value="DUF5666"/>
</dbReference>
<evidence type="ECO:0000313" key="3">
    <source>
        <dbReference type="EMBL" id="XCN72054.1"/>
    </source>
</evidence>
<evidence type="ECO:0000259" key="2">
    <source>
        <dbReference type="Pfam" id="PF18914"/>
    </source>
</evidence>